<dbReference type="Proteomes" id="UP000615026">
    <property type="component" value="Unassembled WGS sequence"/>
</dbReference>
<protein>
    <submittedName>
        <fullName evidence="1">Uncharacterized protein</fullName>
    </submittedName>
</protein>
<dbReference type="EMBL" id="JADEXP010000002">
    <property type="protein sequence ID" value="MBE9065143.1"/>
    <property type="molecule type" value="Genomic_DNA"/>
</dbReference>
<keyword evidence="2" id="KW-1185">Reference proteome</keyword>
<reference evidence="1" key="1">
    <citation type="submission" date="2020-10" db="EMBL/GenBank/DDBJ databases">
        <authorList>
            <person name="Castelo-Branco R."/>
            <person name="Eusebio N."/>
            <person name="Adriana R."/>
            <person name="Vieira A."/>
            <person name="Brugerolle De Fraissinette N."/>
            <person name="Rezende De Castro R."/>
            <person name="Schneider M.P."/>
            <person name="Vasconcelos V."/>
            <person name="Leao P.N."/>
        </authorList>
    </citation>
    <scope>NUCLEOTIDE SEQUENCE</scope>
    <source>
        <strain evidence="1">LEGE 11479</strain>
    </source>
</reference>
<dbReference type="AlphaFoldDB" id="A0A928ZQ94"/>
<proteinExistence type="predicted"/>
<evidence type="ECO:0000313" key="1">
    <source>
        <dbReference type="EMBL" id="MBE9065143.1"/>
    </source>
</evidence>
<organism evidence="1 2">
    <name type="scientific">Leptolyngbya cf. ectocarpi LEGE 11479</name>
    <dbReference type="NCBI Taxonomy" id="1828722"/>
    <lineage>
        <taxon>Bacteria</taxon>
        <taxon>Bacillati</taxon>
        <taxon>Cyanobacteriota</taxon>
        <taxon>Cyanophyceae</taxon>
        <taxon>Leptolyngbyales</taxon>
        <taxon>Leptolyngbyaceae</taxon>
        <taxon>Leptolyngbya group</taxon>
        <taxon>Leptolyngbya</taxon>
    </lineage>
</organism>
<evidence type="ECO:0000313" key="2">
    <source>
        <dbReference type="Proteomes" id="UP000615026"/>
    </source>
</evidence>
<sequence>MSKPITYYVQTPAVDRLCNKYGSYWQGLTNKERLNIASAVAQHLLYLETDSLNLLLADASLCSLATRDEFEFEDHDEVMRLLDHMEIQLDATQMVRLLEGIYSNMTF</sequence>
<dbReference type="RefSeq" id="WP_193989852.1">
    <property type="nucleotide sequence ID" value="NZ_JADEXP010000002.1"/>
</dbReference>
<gene>
    <name evidence="1" type="ORF">IQ260_00555</name>
</gene>
<accession>A0A928ZQ94</accession>
<comment type="caution">
    <text evidence="1">The sequence shown here is derived from an EMBL/GenBank/DDBJ whole genome shotgun (WGS) entry which is preliminary data.</text>
</comment>
<name>A0A928ZQ94_LEPEC</name>